<dbReference type="Pfam" id="PF10551">
    <property type="entry name" value="MULE"/>
    <property type="match status" value="1"/>
</dbReference>
<accession>A0ABD2ZN26</accession>
<reference evidence="3 4" key="1">
    <citation type="submission" date="2024-11" db="EMBL/GenBank/DDBJ databases">
        <title>A near-complete genome assembly of Cinchona calisaya.</title>
        <authorList>
            <person name="Lian D.C."/>
            <person name="Zhao X.W."/>
            <person name="Wei L."/>
        </authorList>
    </citation>
    <scope>NUCLEOTIDE SEQUENCE [LARGE SCALE GENOMIC DNA]</scope>
    <source>
        <tissue evidence="3">Nenye</tissue>
    </source>
</reference>
<feature type="domain" description="MULE transposase" evidence="2">
    <location>
        <begin position="114"/>
        <end position="207"/>
    </location>
</feature>
<dbReference type="Proteomes" id="UP001630127">
    <property type="component" value="Unassembled WGS sequence"/>
</dbReference>
<evidence type="ECO:0000259" key="1">
    <source>
        <dbReference type="Pfam" id="PF03101"/>
    </source>
</evidence>
<dbReference type="Pfam" id="PF03101">
    <property type="entry name" value="FAR1"/>
    <property type="match status" value="1"/>
</dbReference>
<evidence type="ECO:0000313" key="3">
    <source>
        <dbReference type="EMBL" id="KAL3520271.1"/>
    </source>
</evidence>
<comment type="caution">
    <text evidence="3">The sequence shown here is derived from an EMBL/GenBank/DDBJ whole genome shotgun (WGS) entry which is preliminary data.</text>
</comment>
<keyword evidence="4" id="KW-1185">Reference proteome</keyword>
<protein>
    <recommendedName>
        <fullName evidence="5">Protein FAR1-RELATED SEQUENCE</fullName>
    </recommendedName>
</protein>
<evidence type="ECO:0008006" key="5">
    <source>
        <dbReference type="Google" id="ProtNLM"/>
    </source>
</evidence>
<gene>
    <name evidence="3" type="ORF">ACH5RR_018420</name>
</gene>
<dbReference type="EMBL" id="JBJUIK010000008">
    <property type="protein sequence ID" value="KAL3520271.1"/>
    <property type="molecule type" value="Genomic_DNA"/>
</dbReference>
<feature type="domain" description="FAR1" evidence="1">
    <location>
        <begin position="11"/>
        <end position="89"/>
    </location>
</feature>
<dbReference type="PANTHER" id="PTHR47718:SF8">
    <property type="entry name" value="PROTEIN FAR1-RELATED SEQUENCE"/>
    <property type="match status" value="1"/>
</dbReference>
<dbReference type="InterPro" id="IPR018289">
    <property type="entry name" value="MULE_transposase_dom"/>
</dbReference>
<proteinExistence type="predicted"/>
<sequence>MEFDTEAVAKEYYEAYAKVAGLGARLSKAHTDQNSWMLLDRVFCSSRERKRHKDKCNVNVKCPRPETRCECAGRMKISCRQNGKYHMVKKDDLITNIFCDEAKMRTDYANFGDVVCFDTTYRKHKDGRPIALFVSINHHKQTLVFGAALLHVETVKTFEWLFDTFARTVIGKTPCTMLTDQDGRMTTLDSQWPTINHRLYIWHIYQNAAILLTVVFANISDFATDLVVAYMIIKAKLIFLRDGMKCS</sequence>
<organism evidence="3 4">
    <name type="scientific">Cinchona calisaya</name>
    <dbReference type="NCBI Taxonomy" id="153742"/>
    <lineage>
        <taxon>Eukaryota</taxon>
        <taxon>Viridiplantae</taxon>
        <taxon>Streptophyta</taxon>
        <taxon>Embryophyta</taxon>
        <taxon>Tracheophyta</taxon>
        <taxon>Spermatophyta</taxon>
        <taxon>Magnoliopsida</taxon>
        <taxon>eudicotyledons</taxon>
        <taxon>Gunneridae</taxon>
        <taxon>Pentapetalae</taxon>
        <taxon>asterids</taxon>
        <taxon>lamiids</taxon>
        <taxon>Gentianales</taxon>
        <taxon>Rubiaceae</taxon>
        <taxon>Cinchonoideae</taxon>
        <taxon>Cinchoneae</taxon>
        <taxon>Cinchona</taxon>
    </lineage>
</organism>
<evidence type="ECO:0000313" key="4">
    <source>
        <dbReference type="Proteomes" id="UP001630127"/>
    </source>
</evidence>
<name>A0ABD2ZN26_9GENT</name>
<dbReference type="AlphaFoldDB" id="A0ABD2ZN26"/>
<dbReference type="InterPro" id="IPR004330">
    <property type="entry name" value="FAR1_DNA_bnd_dom"/>
</dbReference>
<evidence type="ECO:0000259" key="2">
    <source>
        <dbReference type="Pfam" id="PF10551"/>
    </source>
</evidence>
<dbReference type="PANTHER" id="PTHR47718">
    <property type="entry name" value="OS01G0519700 PROTEIN"/>
    <property type="match status" value="1"/>
</dbReference>